<evidence type="ECO:0000256" key="2">
    <source>
        <dbReference type="ARBA" id="ARBA00023043"/>
    </source>
</evidence>
<dbReference type="PANTHER" id="PTHR24198">
    <property type="entry name" value="ANKYRIN REPEAT AND PROTEIN KINASE DOMAIN-CONTAINING PROTEIN"/>
    <property type="match status" value="1"/>
</dbReference>
<dbReference type="PROSITE" id="PS50297">
    <property type="entry name" value="ANK_REP_REGION"/>
    <property type="match status" value="4"/>
</dbReference>
<dbReference type="GeneID" id="67007107"/>
<dbReference type="OrthoDB" id="341259at2759"/>
<evidence type="ECO:0000256" key="4">
    <source>
        <dbReference type="SAM" id="MobiDB-lite"/>
    </source>
</evidence>
<gene>
    <name evidence="5" type="ORF">Asppvi_008497</name>
</gene>
<reference evidence="5 6" key="1">
    <citation type="submission" date="2018-10" db="EMBL/GenBank/DDBJ databases">
        <title>Pan-genome distribution and transcriptional activeness of fungal secondary metabolism genes in Aspergillus section Fumigati.</title>
        <authorList>
            <person name="Takahashi H."/>
            <person name="Umemura M."/>
            <person name="Ninomiya A."/>
            <person name="Kusuya Y."/>
            <person name="Urayama S."/>
            <person name="Shimizu M."/>
            <person name="Watanabe A."/>
            <person name="Kamei K."/>
            <person name="Yaguchi T."/>
            <person name="Hagiwara D."/>
        </authorList>
    </citation>
    <scope>NUCLEOTIDE SEQUENCE [LARGE SCALE GENOMIC DNA]</scope>
    <source>
        <strain evidence="5 6">IFM 55266</strain>
    </source>
</reference>
<feature type="repeat" description="ANK" evidence="3">
    <location>
        <begin position="618"/>
        <end position="650"/>
    </location>
</feature>
<name>A0A9P3BEG5_9EURO</name>
<dbReference type="SUPFAM" id="SSF48403">
    <property type="entry name" value="Ankyrin repeat"/>
    <property type="match status" value="2"/>
</dbReference>
<evidence type="ECO:0000256" key="3">
    <source>
        <dbReference type="PROSITE-ProRule" id="PRU00023"/>
    </source>
</evidence>
<sequence>MQVGLGMACARIARSLPMKQTSKIIEILEGGTLFSDLLSESFRHQLEQYKILSCYEGLGDVVPFDSAVLGLPGQRETQLRINADHSNMCRFDMTVQADRDNYRKVERNLQMLCADALVSNARQIARIASQGGVDLSSILLQQLDPGVMSHGNLLLRSTGPCFADVPDLAWQVYQLCEQSRAAAFADAASDVSRLFIGVRSLKDRLETDTFSTDNTDEIMEVLNRCCRTLRSFQSVIDIYGNTSQRGRAHWNSSSSREEFYGMETLKADLQGNIELISTLDRDLERRSMNDLTRRLDEVIEMLNGGEENLSALSSQLSQASLSDVESWSDICPDLVKAGLSPNIVSEQREYIHQWLLNAVKAGRINVESLPDEASQAVSHARRIEQDGHASNGGGESIMTIKNRNGSPSLRPPSVLTRRLSNNSQKLETDTTTSSAPKNKRALKSWTHSLTSKLRYGTFNSHDAIERAAVTGNLSSVQKILASSKKLDPAWRAWDEILSMASDRGNIAVLSDLLALGVFAGRKDQLRSCLSSAIEREDIQIMTLLFDNGAPLEAKALAFAMTFAPEGIIERMLDRMDGDGVPEHESYAHLLLHAAAKRGHKNAFQSLVAQYGGINAAINETTPFHLACRSGNAESIQLALDLGGNVRVTDARGDSPLHALILGGGHPVYEIGATIMLLVQNGALLDGESGDGQTALHLAARCAHIKAMEALIQMGLNPNIQTTEGKAPLHTACNDGWVQRSVERWLPGYLKKEYNCTRIDFRAIFDMEGRMKDPRESIYYPEKVDDAIRLLLQYGASVDVRAMENVTPLHLASQSGNPSRIKILLQHGADAQAVDDWGWTPLHYAIMSASQEAVNLLIPYGADLKKQVPVKMMGEHLEQRDVTELLRVVNRGAFGARRRKLQLRII</sequence>
<dbReference type="InterPro" id="IPR002110">
    <property type="entry name" value="Ankyrin_rpt"/>
</dbReference>
<evidence type="ECO:0008006" key="7">
    <source>
        <dbReference type="Google" id="ProtNLM"/>
    </source>
</evidence>
<organism evidence="5 6">
    <name type="scientific">Aspergillus pseudoviridinutans</name>
    <dbReference type="NCBI Taxonomy" id="1517512"/>
    <lineage>
        <taxon>Eukaryota</taxon>
        <taxon>Fungi</taxon>
        <taxon>Dikarya</taxon>
        <taxon>Ascomycota</taxon>
        <taxon>Pezizomycotina</taxon>
        <taxon>Eurotiomycetes</taxon>
        <taxon>Eurotiomycetidae</taxon>
        <taxon>Eurotiales</taxon>
        <taxon>Aspergillaceae</taxon>
        <taxon>Aspergillus</taxon>
        <taxon>Aspergillus subgen. Fumigati</taxon>
    </lineage>
</organism>
<feature type="repeat" description="ANK" evidence="3">
    <location>
        <begin position="836"/>
        <end position="868"/>
    </location>
</feature>
<dbReference type="AlphaFoldDB" id="A0A9P3BEG5"/>
<dbReference type="PROSITE" id="PS50088">
    <property type="entry name" value="ANK_REPEAT"/>
    <property type="match status" value="4"/>
</dbReference>
<dbReference type="PANTHER" id="PTHR24198:SF165">
    <property type="entry name" value="ANKYRIN REPEAT-CONTAINING PROTEIN-RELATED"/>
    <property type="match status" value="1"/>
</dbReference>
<proteinExistence type="predicted"/>
<feature type="compositionally biased region" description="Polar residues" evidence="4">
    <location>
        <begin position="418"/>
        <end position="436"/>
    </location>
</feature>
<evidence type="ECO:0000313" key="5">
    <source>
        <dbReference type="EMBL" id="GIJ89555.1"/>
    </source>
</evidence>
<dbReference type="EMBL" id="BHVY01000006">
    <property type="protein sequence ID" value="GIJ89555.1"/>
    <property type="molecule type" value="Genomic_DNA"/>
</dbReference>
<feature type="repeat" description="ANK" evidence="3">
    <location>
        <begin position="690"/>
        <end position="722"/>
    </location>
</feature>
<dbReference type="RefSeq" id="XP_043160301.1">
    <property type="nucleotide sequence ID" value="XM_043304366.1"/>
</dbReference>
<evidence type="ECO:0000313" key="6">
    <source>
        <dbReference type="Proteomes" id="UP001043456"/>
    </source>
</evidence>
<keyword evidence="1" id="KW-0677">Repeat</keyword>
<keyword evidence="6" id="KW-1185">Reference proteome</keyword>
<evidence type="ECO:0000256" key="1">
    <source>
        <dbReference type="ARBA" id="ARBA00022737"/>
    </source>
</evidence>
<keyword evidence="2 3" id="KW-0040">ANK repeat</keyword>
<dbReference type="Pfam" id="PF12796">
    <property type="entry name" value="Ank_2"/>
    <property type="match status" value="3"/>
</dbReference>
<protein>
    <recommendedName>
        <fullName evidence="7">Ankyrin repeat-containing domain protein</fullName>
    </recommendedName>
</protein>
<feature type="repeat" description="ANK" evidence="3">
    <location>
        <begin position="803"/>
        <end position="835"/>
    </location>
</feature>
<comment type="caution">
    <text evidence="5">The sequence shown here is derived from an EMBL/GenBank/DDBJ whole genome shotgun (WGS) entry which is preliminary data.</text>
</comment>
<dbReference type="Gene3D" id="1.25.40.20">
    <property type="entry name" value="Ankyrin repeat-containing domain"/>
    <property type="match status" value="1"/>
</dbReference>
<feature type="region of interest" description="Disordered" evidence="4">
    <location>
        <begin position="375"/>
        <end position="441"/>
    </location>
</feature>
<dbReference type="Proteomes" id="UP001043456">
    <property type="component" value="Unassembled WGS sequence"/>
</dbReference>
<dbReference type="InterPro" id="IPR036770">
    <property type="entry name" value="Ankyrin_rpt-contain_sf"/>
</dbReference>
<dbReference type="SMART" id="SM00248">
    <property type="entry name" value="ANK"/>
    <property type="match status" value="6"/>
</dbReference>
<accession>A0A9P3BEG5</accession>